<feature type="region of interest" description="Disordered" evidence="12">
    <location>
        <begin position="156"/>
        <end position="194"/>
    </location>
</feature>
<comment type="caution">
    <text evidence="15">The sequence shown here is derived from an EMBL/GenBank/DDBJ whole genome shotgun (WGS) entry which is preliminary data.</text>
</comment>
<dbReference type="InterPro" id="IPR002464">
    <property type="entry name" value="DNA/RNA_helicase_DEAH_CS"/>
</dbReference>
<dbReference type="GO" id="GO:0003723">
    <property type="term" value="F:RNA binding"/>
    <property type="evidence" value="ECO:0007669"/>
    <property type="project" value="TreeGrafter"/>
</dbReference>
<organism evidence="15 16">
    <name type="scientific">Stichopus japonicus</name>
    <name type="common">Sea cucumber</name>
    <dbReference type="NCBI Taxonomy" id="307972"/>
    <lineage>
        <taxon>Eukaryota</taxon>
        <taxon>Metazoa</taxon>
        <taxon>Echinodermata</taxon>
        <taxon>Eleutherozoa</taxon>
        <taxon>Echinozoa</taxon>
        <taxon>Holothuroidea</taxon>
        <taxon>Aspidochirotacea</taxon>
        <taxon>Aspidochirotida</taxon>
        <taxon>Stichopodidae</taxon>
        <taxon>Apostichopus</taxon>
    </lineage>
</organism>
<dbReference type="InterPro" id="IPR056890">
    <property type="entry name" value="UBA_DHX29-like"/>
</dbReference>
<evidence type="ECO:0000256" key="11">
    <source>
        <dbReference type="ARBA" id="ARBA00047984"/>
    </source>
</evidence>
<comment type="similarity">
    <text evidence="1">Belongs to the DEAD box helicase family. DEAH subfamily.</text>
</comment>
<evidence type="ECO:0000256" key="10">
    <source>
        <dbReference type="ARBA" id="ARBA00023054"/>
    </source>
</evidence>
<dbReference type="FunFam" id="3.40.50.300:FF:000500">
    <property type="entry name" value="ATP-dependent RNA helicase DHX29"/>
    <property type="match status" value="1"/>
</dbReference>
<evidence type="ECO:0000256" key="12">
    <source>
        <dbReference type="SAM" id="MobiDB-lite"/>
    </source>
</evidence>
<evidence type="ECO:0000256" key="9">
    <source>
        <dbReference type="ARBA" id="ARBA00022917"/>
    </source>
</evidence>
<evidence type="ECO:0000259" key="13">
    <source>
        <dbReference type="PROSITE" id="PS51192"/>
    </source>
</evidence>
<dbReference type="InterPro" id="IPR001650">
    <property type="entry name" value="Helicase_C-like"/>
</dbReference>
<protein>
    <recommendedName>
        <fullName evidence="2">RNA helicase</fullName>
        <ecNumber evidence="2">3.6.4.13</ecNumber>
    </recommendedName>
</protein>
<dbReference type="SMART" id="SM00490">
    <property type="entry name" value="HELICc"/>
    <property type="match status" value="1"/>
</dbReference>
<dbReference type="AlphaFoldDB" id="A0A2G8LAV7"/>
<evidence type="ECO:0000256" key="7">
    <source>
        <dbReference type="ARBA" id="ARBA00022806"/>
    </source>
</evidence>
<dbReference type="PROSITE" id="PS00690">
    <property type="entry name" value="DEAH_ATP_HELICASE"/>
    <property type="match status" value="1"/>
</dbReference>
<feature type="domain" description="Helicase C-terminal" evidence="14">
    <location>
        <begin position="761"/>
        <end position="939"/>
    </location>
</feature>
<gene>
    <name evidence="15" type="ORF">BSL78_05709</name>
</gene>
<dbReference type="SUPFAM" id="SSF52540">
    <property type="entry name" value="P-loop containing nucleoside triphosphate hydrolases"/>
    <property type="match status" value="1"/>
</dbReference>
<dbReference type="InterPro" id="IPR027417">
    <property type="entry name" value="P-loop_NTPase"/>
</dbReference>
<feature type="region of interest" description="Disordered" evidence="12">
    <location>
        <begin position="1"/>
        <end position="46"/>
    </location>
</feature>
<dbReference type="Pfam" id="PF21010">
    <property type="entry name" value="HA2_C"/>
    <property type="match status" value="1"/>
</dbReference>
<evidence type="ECO:0000259" key="14">
    <source>
        <dbReference type="PROSITE" id="PS51194"/>
    </source>
</evidence>
<keyword evidence="7 15" id="KW-0347">Helicase</keyword>
<feature type="compositionally biased region" description="Basic and acidic residues" evidence="12">
    <location>
        <begin position="416"/>
        <end position="427"/>
    </location>
</feature>
<dbReference type="GO" id="GO:0003724">
    <property type="term" value="F:RNA helicase activity"/>
    <property type="evidence" value="ECO:0007669"/>
    <property type="project" value="UniProtKB-EC"/>
</dbReference>
<feature type="compositionally biased region" description="Acidic residues" evidence="12">
    <location>
        <begin position="428"/>
        <end position="443"/>
    </location>
</feature>
<dbReference type="Gene3D" id="3.40.50.300">
    <property type="entry name" value="P-loop containing nucleotide triphosphate hydrolases"/>
    <property type="match status" value="2"/>
</dbReference>
<dbReference type="Pfam" id="PF24899">
    <property type="entry name" value="UBA_DHX29"/>
    <property type="match status" value="1"/>
</dbReference>
<feature type="compositionally biased region" description="Low complexity" evidence="12">
    <location>
        <begin position="11"/>
        <end position="24"/>
    </location>
</feature>
<dbReference type="SMART" id="SM00487">
    <property type="entry name" value="DEXDc"/>
    <property type="match status" value="1"/>
</dbReference>
<dbReference type="Gene3D" id="1.20.120.1080">
    <property type="match status" value="1"/>
</dbReference>
<keyword evidence="9" id="KW-0648">Protein biosynthesis</keyword>
<evidence type="ECO:0000256" key="1">
    <source>
        <dbReference type="ARBA" id="ARBA00008792"/>
    </source>
</evidence>
<name>A0A2G8LAV7_STIJA</name>
<evidence type="ECO:0000256" key="4">
    <source>
        <dbReference type="ARBA" id="ARBA00022540"/>
    </source>
</evidence>
<dbReference type="InterPro" id="IPR007502">
    <property type="entry name" value="Helicase-assoc_dom"/>
</dbReference>
<dbReference type="STRING" id="307972.A0A2G8LAV7"/>
<dbReference type="SMART" id="SM00847">
    <property type="entry name" value="HA2"/>
    <property type="match status" value="1"/>
</dbReference>
<dbReference type="GO" id="GO:0005524">
    <property type="term" value="F:ATP binding"/>
    <property type="evidence" value="ECO:0007669"/>
    <property type="project" value="UniProtKB-KW"/>
</dbReference>
<keyword evidence="5" id="KW-0547">Nucleotide-binding</keyword>
<keyword evidence="8" id="KW-0067">ATP-binding</keyword>
<dbReference type="PROSITE" id="PS51192">
    <property type="entry name" value="HELICASE_ATP_BIND_1"/>
    <property type="match status" value="1"/>
</dbReference>
<keyword evidence="3" id="KW-0963">Cytoplasm</keyword>
<dbReference type="CDD" id="cd18791">
    <property type="entry name" value="SF2_C_RHA"/>
    <property type="match status" value="1"/>
</dbReference>
<keyword evidence="16" id="KW-1185">Reference proteome</keyword>
<proteinExistence type="inferred from homology"/>
<dbReference type="GO" id="GO:0016787">
    <property type="term" value="F:hydrolase activity"/>
    <property type="evidence" value="ECO:0007669"/>
    <property type="project" value="UniProtKB-KW"/>
</dbReference>
<evidence type="ECO:0000256" key="5">
    <source>
        <dbReference type="ARBA" id="ARBA00022741"/>
    </source>
</evidence>
<dbReference type="InterPro" id="IPR014001">
    <property type="entry name" value="Helicase_ATP-bd"/>
</dbReference>
<dbReference type="FunFam" id="3.40.50.300:FF:000325">
    <property type="entry name" value="ATP-dependent RNA helicase DHX29"/>
    <property type="match status" value="1"/>
</dbReference>
<dbReference type="Pfam" id="PF24385">
    <property type="entry name" value="DSRM_DHX29"/>
    <property type="match status" value="1"/>
</dbReference>
<keyword evidence="10" id="KW-0175">Coiled coil</keyword>
<dbReference type="GO" id="GO:0003743">
    <property type="term" value="F:translation initiation factor activity"/>
    <property type="evidence" value="ECO:0007669"/>
    <property type="project" value="UniProtKB-KW"/>
</dbReference>
<feature type="region of interest" description="Disordered" evidence="12">
    <location>
        <begin position="416"/>
        <end position="461"/>
    </location>
</feature>
<dbReference type="Proteomes" id="UP000230750">
    <property type="component" value="Unassembled WGS sequence"/>
</dbReference>
<evidence type="ECO:0000313" key="15">
    <source>
        <dbReference type="EMBL" id="PIK57382.1"/>
    </source>
</evidence>
<sequence length="1078" mass="121520">MGKKKNRVDKPISSTSVPSKSTDSGPRKYAFEGAVPVSKQNPNEEDPTILKVTLPTNLEKSIVKEILQFKQAQADYRNVSKRLTTKKLTDLYNSLSSVGFKHAQITDAMKNTIGLGGDLNDALDWLCLNSNNDELPEGFSENFAMDVKAKEKIRARFKEEDRKRPPATPPQKQTVAPEPKKTEEQTSSGDSKMSIKEWTLRYAEECSESEEDEEESVISKQEIDPNEQYLELTAKLFDCQTVAQDAKRRGDAKLQKEAGHQIAKYHRAPKKKATQEDIRSFEYTQKTWTGKSPKQFLIDWCRRNHPKTNPPKYNKISVKNNFKCKLKVERGKQDPLVVCPDILTPTGIEAQHLASILALYKLAPGQSIHQLLPPPYRDVWLEWMTADKEAKEAKKSEQNKPRDQFVGQLLQQIKAKSEGNKTKSKLSDDDELDTWEDFSDGEESPSPAKRRHPRLSSEKLKTLLKEKQGTELFEKLRKSRQGLPVSQYQDAILEQLHQHSVILIAGETGSGKSTQIPQFILEDIVNSGKGADSFVMCTQPRRISAISLANRVCQEIGEEAGPGGKDCLCGYQIRFESKQSLATRLLYCTTGVLLRKMQLDPKLQNVSHVIVDEVHERSVQSDFLLIILRKLLQVRKDLKVILMSATMESSKFSSYFQRCPIINIPGRTFPVEVHHIEDVLELTGYELDSDSPYAIKSTNVTEQTQEVKVSGMKGHSSKVQLRWDTENTEPTKEVGLNPDKYSSRTQKCLERMHPSKINVELIIELLLYLDKDPTYAAIDGAVLVFLPGLSHIQELYEQLEAHKTFSNGARYLLIALHSMLSSSNQSSAFDIPPRGVRKVVLATNIAETGITIPDAVFVIDTGKVKENRYNEQRKMSSLEEVFISQASAKQRQGRAGRVRDGICFRMFTKYKYSQLRSYSQPEIQRVPLEGLCLHILKCEFGEPDKFLENAVDPPDSLAVRNAMSLLREVGACTMTEVPKLTPLGHHLSALPLNVRVGKMLVYAALFGCLEPVSVIAAAMTDKSPFIVPLEKRDRANQAKRAMSVAASDHLTLFKAYSGWKLAQRKGRREESSFCSKTF</sequence>
<dbReference type="EMBL" id="MRZV01000144">
    <property type="protein sequence ID" value="PIK57382.1"/>
    <property type="molecule type" value="Genomic_DNA"/>
</dbReference>
<evidence type="ECO:0000313" key="16">
    <source>
        <dbReference type="Proteomes" id="UP000230750"/>
    </source>
</evidence>
<evidence type="ECO:0000256" key="3">
    <source>
        <dbReference type="ARBA" id="ARBA00022490"/>
    </source>
</evidence>
<keyword evidence="6" id="KW-0378">Hydrolase</keyword>
<dbReference type="PANTHER" id="PTHR18934:SF264">
    <property type="entry name" value="ATP-DEPENDENT RNA HELICASE DHX29"/>
    <property type="match status" value="1"/>
</dbReference>
<evidence type="ECO:0000256" key="8">
    <source>
        <dbReference type="ARBA" id="ARBA00022840"/>
    </source>
</evidence>
<keyword evidence="4" id="KW-0396">Initiation factor</keyword>
<comment type="catalytic activity">
    <reaction evidence="11">
        <text>ATP + H2O = ADP + phosphate + H(+)</text>
        <dbReference type="Rhea" id="RHEA:13065"/>
        <dbReference type="ChEBI" id="CHEBI:15377"/>
        <dbReference type="ChEBI" id="CHEBI:15378"/>
        <dbReference type="ChEBI" id="CHEBI:30616"/>
        <dbReference type="ChEBI" id="CHEBI:43474"/>
        <dbReference type="ChEBI" id="CHEBI:456216"/>
        <dbReference type="EC" id="3.6.4.13"/>
    </reaction>
</comment>
<dbReference type="OrthoDB" id="5600252at2759"/>
<evidence type="ECO:0000256" key="2">
    <source>
        <dbReference type="ARBA" id="ARBA00012552"/>
    </source>
</evidence>
<dbReference type="PANTHER" id="PTHR18934">
    <property type="entry name" value="ATP-DEPENDENT RNA HELICASE"/>
    <property type="match status" value="1"/>
</dbReference>
<dbReference type="InterPro" id="IPR011545">
    <property type="entry name" value="DEAD/DEAH_box_helicase_dom"/>
</dbReference>
<reference evidence="15 16" key="1">
    <citation type="journal article" date="2017" name="PLoS Biol.">
        <title>The sea cucumber genome provides insights into morphological evolution and visceral regeneration.</title>
        <authorList>
            <person name="Zhang X."/>
            <person name="Sun L."/>
            <person name="Yuan J."/>
            <person name="Sun Y."/>
            <person name="Gao Y."/>
            <person name="Zhang L."/>
            <person name="Li S."/>
            <person name="Dai H."/>
            <person name="Hamel J.F."/>
            <person name="Liu C."/>
            <person name="Yu Y."/>
            <person name="Liu S."/>
            <person name="Lin W."/>
            <person name="Guo K."/>
            <person name="Jin S."/>
            <person name="Xu P."/>
            <person name="Storey K.B."/>
            <person name="Huan P."/>
            <person name="Zhang T."/>
            <person name="Zhou Y."/>
            <person name="Zhang J."/>
            <person name="Lin C."/>
            <person name="Li X."/>
            <person name="Xing L."/>
            <person name="Huo D."/>
            <person name="Sun M."/>
            <person name="Wang L."/>
            <person name="Mercier A."/>
            <person name="Li F."/>
            <person name="Yang H."/>
            <person name="Xiang J."/>
        </authorList>
    </citation>
    <scope>NUCLEOTIDE SEQUENCE [LARGE SCALE GENOMIC DNA]</scope>
    <source>
        <strain evidence="15">Shaxun</strain>
        <tissue evidence="15">Muscle</tissue>
    </source>
</reference>
<feature type="domain" description="Helicase ATP-binding" evidence="13">
    <location>
        <begin position="493"/>
        <end position="665"/>
    </location>
</feature>
<accession>A0A2G8LAV7</accession>
<dbReference type="InterPro" id="IPR056328">
    <property type="entry name" value="DSRM_DHX29"/>
</dbReference>
<dbReference type="Pfam" id="PF00271">
    <property type="entry name" value="Helicase_C"/>
    <property type="match status" value="1"/>
</dbReference>
<dbReference type="Pfam" id="PF00270">
    <property type="entry name" value="DEAD"/>
    <property type="match status" value="1"/>
</dbReference>
<dbReference type="EC" id="3.6.4.13" evidence="2"/>
<evidence type="ECO:0000256" key="6">
    <source>
        <dbReference type="ARBA" id="ARBA00022801"/>
    </source>
</evidence>
<dbReference type="PROSITE" id="PS51194">
    <property type="entry name" value="HELICASE_CTER"/>
    <property type="match status" value="1"/>
</dbReference>
<dbReference type="FunFam" id="1.20.120.1080:FF:000002">
    <property type="entry name" value="Putative ATP-dependent RNA helicase DHX36"/>
    <property type="match status" value="1"/>
</dbReference>